<feature type="domain" description="GOST seven transmembrane" evidence="7">
    <location>
        <begin position="288"/>
        <end position="532"/>
    </location>
</feature>
<dbReference type="Pfam" id="PF06814">
    <property type="entry name" value="GOST_TM"/>
    <property type="match status" value="1"/>
</dbReference>
<feature type="transmembrane region" description="Helical" evidence="6">
    <location>
        <begin position="292"/>
        <end position="311"/>
    </location>
</feature>
<evidence type="ECO:0000256" key="4">
    <source>
        <dbReference type="ARBA" id="ARBA00022989"/>
    </source>
</evidence>
<feature type="transmembrane region" description="Helical" evidence="6">
    <location>
        <begin position="361"/>
        <end position="384"/>
    </location>
</feature>
<dbReference type="PANTHER" id="PTHR21229:SF2">
    <property type="entry name" value="RE59932P"/>
    <property type="match status" value="1"/>
</dbReference>
<evidence type="ECO:0000256" key="5">
    <source>
        <dbReference type="ARBA" id="ARBA00023136"/>
    </source>
</evidence>
<keyword evidence="3" id="KW-0732">Signal</keyword>
<evidence type="ECO:0000313" key="10">
    <source>
        <dbReference type="Proteomes" id="UP000070412"/>
    </source>
</evidence>
<comment type="subcellular location">
    <subcellularLocation>
        <location evidence="1">Membrane</location>
        <topology evidence="1">Multi-pass membrane protein</topology>
    </subcellularLocation>
</comment>
<feature type="transmembrane region" description="Helical" evidence="6">
    <location>
        <begin position="426"/>
        <end position="450"/>
    </location>
</feature>
<dbReference type="AlphaFoldDB" id="A0A834R545"/>
<organism evidence="8">
    <name type="scientific">Sarcoptes scabiei</name>
    <name type="common">Itch mite</name>
    <name type="synonym">Acarus scabiei</name>
    <dbReference type="NCBI Taxonomy" id="52283"/>
    <lineage>
        <taxon>Eukaryota</taxon>
        <taxon>Metazoa</taxon>
        <taxon>Ecdysozoa</taxon>
        <taxon>Arthropoda</taxon>
        <taxon>Chelicerata</taxon>
        <taxon>Arachnida</taxon>
        <taxon>Acari</taxon>
        <taxon>Acariformes</taxon>
        <taxon>Sarcoptiformes</taxon>
        <taxon>Astigmata</taxon>
        <taxon>Psoroptidia</taxon>
        <taxon>Sarcoptoidea</taxon>
        <taxon>Sarcoptidae</taxon>
        <taxon>Sarcoptinae</taxon>
        <taxon>Sarcoptes</taxon>
    </lineage>
</organism>
<feature type="transmembrane region" description="Helical" evidence="6">
    <location>
        <begin position="500"/>
        <end position="520"/>
    </location>
</feature>
<dbReference type="EnsemblMetazoa" id="SSS_5942s_mrna">
    <property type="protein sequence ID" value="KAF7489890.1"/>
    <property type="gene ID" value="SSS_5942"/>
</dbReference>
<accession>A0A834R545</accession>
<sequence length="581" mass="66791">MLLFLTTSMSISIGIVKSSTIFRILFIILLLPNFDCRKHRLIIKNDIRSSIPITTFGFLSDGTLDVDVNSFIYHPNDLDQATVSSKFGFSLARTLSSTSLSNIKNHGFQNCILNKKADSFSNIGIVLMKFEIQNNSVLLECNSALSELRIFSTDLPLPQKISTVKTVSDHDSEHRSKKQITGISATNSRQISQKDDGIIQIDVESNNLKSLCSRNSFRLIPELAGKNQYSFKFRMIVDSVYEGLFALHFHNCFNHGNELQENKFVSVDLNIDIVEKNINSFLSAGEIPLPRLYFDLSVVFFIIGIVWFVVLKNRRQETFKIHYLMGVLVFVKAFSLLFHSINNHFISKEGFEVETWAILYYITHFLKGALLFITIVLIGTGWAFIKHILSDKDKKIFVIVIPLQVIANIADIITEESEEGALIHLYWKKIFILVDMICCGAILFPVIWSIRHLQEASTTDGKAVINLKKLILFRFFYIMIVFYIYFTRIIVYLVEITVPFNYLWLDAFFQHFATLIFFILTGYHFQPASSNPYYQLTQEEIEMDEEVLFIQPSTFTEAKKRNRDLESGAMKNLIHNSSEYD</sequence>
<evidence type="ECO:0000313" key="8">
    <source>
        <dbReference type="EMBL" id="KAF7489890.1"/>
    </source>
</evidence>
<keyword evidence="10" id="KW-1185">Reference proteome</keyword>
<dbReference type="EMBL" id="WVUK01000063">
    <property type="protein sequence ID" value="KAF7489890.1"/>
    <property type="molecule type" value="Genomic_DNA"/>
</dbReference>
<reference evidence="9" key="3">
    <citation type="submission" date="2022-06" db="UniProtKB">
        <authorList>
            <consortium name="EnsemblMetazoa"/>
        </authorList>
    </citation>
    <scope>IDENTIFICATION</scope>
</reference>
<evidence type="ECO:0000256" key="2">
    <source>
        <dbReference type="ARBA" id="ARBA00022692"/>
    </source>
</evidence>
<dbReference type="InterPro" id="IPR009637">
    <property type="entry name" value="GPR107/GPR108-like"/>
</dbReference>
<dbReference type="Proteomes" id="UP000070412">
    <property type="component" value="Unassembled WGS sequence"/>
</dbReference>
<feature type="transmembrane region" description="Helical" evidence="6">
    <location>
        <begin position="396"/>
        <end position="414"/>
    </location>
</feature>
<reference evidence="8" key="2">
    <citation type="submission" date="2020-01" db="EMBL/GenBank/DDBJ databases">
        <authorList>
            <person name="Korhonen P.K.K."/>
            <person name="Guangxu M.G."/>
            <person name="Wang T.W."/>
            <person name="Stroehlein A.J.S."/>
            <person name="Young N.D."/>
            <person name="Ang C.-S.A."/>
            <person name="Fernando D.W.F."/>
            <person name="Lu H.L."/>
            <person name="Taylor S.T."/>
            <person name="Ehtesham M.E.M."/>
            <person name="Najaraj S.H.N."/>
            <person name="Harsha G.H.G."/>
            <person name="Madugundu A.M."/>
            <person name="Renuse S.R."/>
            <person name="Holt D.H."/>
            <person name="Pandey A.P."/>
            <person name="Papenfuss A.P."/>
            <person name="Gasser R.B.G."/>
            <person name="Fischer K.F."/>
        </authorList>
    </citation>
    <scope>NUCLEOTIDE SEQUENCE</scope>
    <source>
        <strain evidence="8">SSS_KF_BRIS2020</strain>
    </source>
</reference>
<keyword evidence="2 6" id="KW-0812">Transmembrane</keyword>
<evidence type="ECO:0000313" key="9">
    <source>
        <dbReference type="EnsemblMetazoa" id="KAF7489890.1"/>
    </source>
</evidence>
<protein>
    <recommendedName>
        <fullName evidence="7">GOST seven transmembrane domain-containing protein</fullName>
    </recommendedName>
</protein>
<evidence type="ECO:0000256" key="3">
    <source>
        <dbReference type="ARBA" id="ARBA00022729"/>
    </source>
</evidence>
<dbReference type="GO" id="GO:0016020">
    <property type="term" value="C:membrane"/>
    <property type="evidence" value="ECO:0007669"/>
    <property type="project" value="UniProtKB-SubCell"/>
</dbReference>
<name>A0A834R545_SARSC</name>
<keyword evidence="5 6" id="KW-0472">Membrane</keyword>
<keyword evidence="4 6" id="KW-1133">Transmembrane helix</keyword>
<dbReference type="OrthoDB" id="29657at2759"/>
<evidence type="ECO:0000256" key="1">
    <source>
        <dbReference type="ARBA" id="ARBA00004141"/>
    </source>
</evidence>
<dbReference type="GO" id="GO:0005794">
    <property type="term" value="C:Golgi apparatus"/>
    <property type="evidence" value="ECO:0007669"/>
    <property type="project" value="TreeGrafter"/>
</dbReference>
<dbReference type="PANTHER" id="PTHR21229">
    <property type="entry name" value="LUNG SEVEN TRANSMEMBRANE RECEPTOR"/>
    <property type="match status" value="1"/>
</dbReference>
<evidence type="ECO:0000259" key="7">
    <source>
        <dbReference type="Pfam" id="PF06814"/>
    </source>
</evidence>
<reference evidence="10" key="1">
    <citation type="journal article" date="2020" name="PLoS Negl. Trop. Dis.">
        <title>High-quality nuclear genome for Sarcoptes scabiei-A critical resource for a neglected parasite.</title>
        <authorList>
            <person name="Korhonen P.K."/>
            <person name="Gasser R.B."/>
            <person name="Ma G."/>
            <person name="Wang T."/>
            <person name="Stroehlein A.J."/>
            <person name="Young N.D."/>
            <person name="Ang C.S."/>
            <person name="Fernando D.D."/>
            <person name="Lu H.C."/>
            <person name="Taylor S."/>
            <person name="Reynolds S.L."/>
            <person name="Mofiz E."/>
            <person name="Najaraj S.H."/>
            <person name="Gowda H."/>
            <person name="Madugundu A."/>
            <person name="Renuse S."/>
            <person name="Holt D."/>
            <person name="Pandey A."/>
            <person name="Papenfuss A.T."/>
            <person name="Fischer K."/>
        </authorList>
    </citation>
    <scope>NUCLEOTIDE SEQUENCE [LARGE SCALE GENOMIC DNA]</scope>
</reference>
<proteinExistence type="predicted"/>
<gene>
    <name evidence="8" type="ORF">SSS_5942</name>
</gene>
<dbReference type="InterPro" id="IPR053937">
    <property type="entry name" value="GOST_TM"/>
</dbReference>
<feature type="transmembrane region" description="Helical" evidence="6">
    <location>
        <begin position="471"/>
        <end position="494"/>
    </location>
</feature>
<evidence type="ECO:0000256" key="6">
    <source>
        <dbReference type="SAM" id="Phobius"/>
    </source>
</evidence>
<feature type="transmembrane region" description="Helical" evidence="6">
    <location>
        <begin position="323"/>
        <end position="341"/>
    </location>
</feature>